<protein>
    <submittedName>
        <fullName evidence="2">Uncharacterized protein</fullName>
    </submittedName>
</protein>
<evidence type="ECO:0000256" key="1">
    <source>
        <dbReference type="SAM" id="MobiDB-lite"/>
    </source>
</evidence>
<dbReference type="Proteomes" id="UP001356427">
    <property type="component" value="Unassembled WGS sequence"/>
</dbReference>
<proteinExistence type="predicted"/>
<organism evidence="2 3">
    <name type="scientific">Coregonus suidteri</name>
    <dbReference type="NCBI Taxonomy" id="861788"/>
    <lineage>
        <taxon>Eukaryota</taxon>
        <taxon>Metazoa</taxon>
        <taxon>Chordata</taxon>
        <taxon>Craniata</taxon>
        <taxon>Vertebrata</taxon>
        <taxon>Euteleostomi</taxon>
        <taxon>Actinopterygii</taxon>
        <taxon>Neopterygii</taxon>
        <taxon>Teleostei</taxon>
        <taxon>Protacanthopterygii</taxon>
        <taxon>Salmoniformes</taxon>
        <taxon>Salmonidae</taxon>
        <taxon>Coregoninae</taxon>
        <taxon>Coregonus</taxon>
    </lineage>
</organism>
<accession>A0AAN8QES2</accession>
<gene>
    <name evidence="2" type="ORF">J4Q44_G00360890</name>
</gene>
<feature type="region of interest" description="Disordered" evidence="1">
    <location>
        <begin position="1"/>
        <end position="23"/>
    </location>
</feature>
<comment type="caution">
    <text evidence="2">The sequence shown here is derived from an EMBL/GenBank/DDBJ whole genome shotgun (WGS) entry which is preliminary data.</text>
</comment>
<evidence type="ECO:0000313" key="2">
    <source>
        <dbReference type="EMBL" id="KAK6293763.1"/>
    </source>
</evidence>
<reference evidence="2 3" key="1">
    <citation type="submission" date="2021-04" db="EMBL/GenBank/DDBJ databases">
        <authorList>
            <person name="De Guttry C."/>
            <person name="Zahm M."/>
            <person name="Klopp C."/>
            <person name="Cabau C."/>
            <person name="Louis A."/>
            <person name="Berthelot C."/>
            <person name="Parey E."/>
            <person name="Roest Crollius H."/>
            <person name="Montfort J."/>
            <person name="Robinson-Rechavi M."/>
            <person name="Bucao C."/>
            <person name="Bouchez O."/>
            <person name="Gislard M."/>
            <person name="Lluch J."/>
            <person name="Milhes M."/>
            <person name="Lampietro C."/>
            <person name="Lopez Roques C."/>
            <person name="Donnadieu C."/>
            <person name="Braasch I."/>
            <person name="Desvignes T."/>
            <person name="Postlethwait J."/>
            <person name="Bobe J."/>
            <person name="Wedekind C."/>
            <person name="Guiguen Y."/>
        </authorList>
    </citation>
    <scope>NUCLEOTIDE SEQUENCE [LARGE SCALE GENOMIC DNA]</scope>
    <source>
        <strain evidence="2">Cs_M1</strain>
        <tissue evidence="2">Blood</tissue>
    </source>
</reference>
<sequence length="57" mass="6274">MGIQADPGTMRHPAQQRHPALGKGFITRPLPVWSSEHSIHGASTVERGQARLLLLHK</sequence>
<dbReference type="EMBL" id="JAGTTL010000036">
    <property type="protein sequence ID" value="KAK6293763.1"/>
    <property type="molecule type" value="Genomic_DNA"/>
</dbReference>
<keyword evidence="3" id="KW-1185">Reference proteome</keyword>
<dbReference type="AlphaFoldDB" id="A0AAN8QES2"/>
<evidence type="ECO:0000313" key="3">
    <source>
        <dbReference type="Proteomes" id="UP001356427"/>
    </source>
</evidence>
<name>A0AAN8QES2_9TELE</name>